<sequence>LQQFISTNNMHLFRQPNENEFISAFIEIVDLLLQFNGVQRNAKS</sequence>
<name>A0A5J4R7G8_9ZZZZ</name>
<accession>A0A5J4R7G8</accession>
<gene>
    <name evidence="1" type="ORF">EZS27_021562</name>
</gene>
<reference evidence="1" key="1">
    <citation type="submission" date="2019-03" db="EMBL/GenBank/DDBJ databases">
        <title>Single cell metagenomics reveals metabolic interactions within the superorganism composed of flagellate Streblomastix strix and complex community of Bacteroidetes bacteria on its surface.</title>
        <authorList>
            <person name="Treitli S.C."/>
            <person name="Kolisko M."/>
            <person name="Husnik F."/>
            <person name="Keeling P."/>
            <person name="Hampl V."/>
        </authorList>
    </citation>
    <scope>NUCLEOTIDE SEQUENCE</scope>
    <source>
        <strain evidence="1">STM</strain>
    </source>
</reference>
<dbReference type="EMBL" id="SNRY01001613">
    <property type="protein sequence ID" value="KAA6329662.1"/>
    <property type="molecule type" value="Genomic_DNA"/>
</dbReference>
<evidence type="ECO:0000313" key="1">
    <source>
        <dbReference type="EMBL" id="KAA6329662.1"/>
    </source>
</evidence>
<feature type="non-terminal residue" evidence="1">
    <location>
        <position position="1"/>
    </location>
</feature>
<proteinExistence type="predicted"/>
<organism evidence="1">
    <name type="scientific">termite gut metagenome</name>
    <dbReference type="NCBI Taxonomy" id="433724"/>
    <lineage>
        <taxon>unclassified sequences</taxon>
        <taxon>metagenomes</taxon>
        <taxon>organismal metagenomes</taxon>
    </lineage>
</organism>
<comment type="caution">
    <text evidence="1">The sequence shown here is derived from an EMBL/GenBank/DDBJ whole genome shotgun (WGS) entry which is preliminary data.</text>
</comment>
<dbReference type="AlphaFoldDB" id="A0A5J4R7G8"/>
<protein>
    <submittedName>
        <fullName evidence="1">Uncharacterized protein</fullName>
    </submittedName>
</protein>